<keyword evidence="2" id="KW-1185">Reference proteome</keyword>
<dbReference type="RefSeq" id="WP_379716902.1">
    <property type="nucleotide sequence ID" value="NZ_JBHTBS010000031.1"/>
</dbReference>
<name>A0ABW2LEU6_9BACT</name>
<protein>
    <submittedName>
        <fullName evidence="1">Type II toxin-antitoxin system RelE/ParE family toxin</fullName>
    </submittedName>
</protein>
<dbReference type="Proteomes" id="UP001596472">
    <property type="component" value="Unassembled WGS sequence"/>
</dbReference>
<gene>
    <name evidence="1" type="ORF">ACFQY0_20920</name>
</gene>
<evidence type="ECO:0000313" key="1">
    <source>
        <dbReference type="EMBL" id="MFC7339660.1"/>
    </source>
</evidence>
<accession>A0ABW2LEU6</accession>
<reference evidence="2" key="1">
    <citation type="journal article" date="2019" name="Int. J. Syst. Evol. Microbiol.">
        <title>The Global Catalogue of Microorganisms (GCM) 10K type strain sequencing project: providing services to taxonomists for standard genome sequencing and annotation.</title>
        <authorList>
            <consortium name="The Broad Institute Genomics Platform"/>
            <consortium name="The Broad Institute Genome Sequencing Center for Infectious Disease"/>
            <person name="Wu L."/>
            <person name="Ma J."/>
        </authorList>
    </citation>
    <scope>NUCLEOTIDE SEQUENCE [LARGE SCALE GENOMIC DNA]</scope>
    <source>
        <strain evidence="2">CGMCC 4.1467</strain>
    </source>
</reference>
<dbReference type="Pfam" id="PF05973">
    <property type="entry name" value="Gp49"/>
    <property type="match status" value="1"/>
</dbReference>
<evidence type="ECO:0000313" key="2">
    <source>
        <dbReference type="Proteomes" id="UP001596472"/>
    </source>
</evidence>
<sequence>MAKPAPRPLAVHFFRTESGNEPVREWLKDLTDDEKKTIGADILTVQWAWPVGKPLVDSMGKGLWEVRSSLGDRIARVFFIMVDEKMILLHGIIKKSRTAPVQELKLARKRQSIYVQPIEQTNESKSTRKRPPRK</sequence>
<organism evidence="1 2">
    <name type="scientific">Haloferula chungangensis</name>
    <dbReference type="NCBI Taxonomy" id="1048331"/>
    <lineage>
        <taxon>Bacteria</taxon>
        <taxon>Pseudomonadati</taxon>
        <taxon>Verrucomicrobiota</taxon>
        <taxon>Verrucomicrobiia</taxon>
        <taxon>Verrucomicrobiales</taxon>
        <taxon>Verrucomicrobiaceae</taxon>
        <taxon>Haloferula</taxon>
    </lineage>
</organism>
<comment type="caution">
    <text evidence="1">The sequence shown here is derived from an EMBL/GenBank/DDBJ whole genome shotgun (WGS) entry which is preliminary data.</text>
</comment>
<dbReference type="InterPro" id="IPR009241">
    <property type="entry name" value="HigB-like"/>
</dbReference>
<dbReference type="EMBL" id="JBHTBS010000031">
    <property type="protein sequence ID" value="MFC7339660.1"/>
    <property type="molecule type" value="Genomic_DNA"/>
</dbReference>
<proteinExistence type="predicted"/>